<feature type="compositionally biased region" description="Acidic residues" evidence="8">
    <location>
        <begin position="344"/>
        <end position="361"/>
    </location>
</feature>
<keyword evidence="3 7" id="KW-0808">Transferase</keyword>
<evidence type="ECO:0000256" key="2">
    <source>
        <dbReference type="ARBA" id="ARBA00022475"/>
    </source>
</evidence>
<feature type="transmembrane region" description="Helical" evidence="7">
    <location>
        <begin position="255"/>
        <end position="273"/>
    </location>
</feature>
<dbReference type="PROSITE" id="PS01311">
    <property type="entry name" value="LGT"/>
    <property type="match status" value="1"/>
</dbReference>
<keyword evidence="6 7" id="KW-0472">Membrane</keyword>
<keyword evidence="9" id="KW-0449">Lipoprotein</keyword>
<feature type="transmembrane region" description="Helical" evidence="7">
    <location>
        <begin position="113"/>
        <end position="131"/>
    </location>
</feature>
<feature type="transmembrane region" description="Helical" evidence="7">
    <location>
        <begin position="193"/>
        <end position="211"/>
    </location>
</feature>
<dbReference type="UniPathway" id="UPA00664"/>
<dbReference type="PANTHER" id="PTHR30589">
    <property type="entry name" value="PROLIPOPROTEIN DIACYLGLYCERYL TRANSFERASE"/>
    <property type="match status" value="1"/>
</dbReference>
<feature type="binding site" evidence="7">
    <location>
        <position position="156"/>
    </location>
    <ligand>
        <name>a 1,2-diacyl-sn-glycero-3-phospho-(1'-sn-glycerol)</name>
        <dbReference type="ChEBI" id="CHEBI:64716"/>
    </ligand>
</feature>
<dbReference type="OrthoDB" id="871140at2"/>
<evidence type="ECO:0000256" key="8">
    <source>
        <dbReference type="SAM" id="MobiDB-lite"/>
    </source>
</evidence>
<dbReference type="InterPro" id="IPR001640">
    <property type="entry name" value="Lgt"/>
</dbReference>
<evidence type="ECO:0000256" key="6">
    <source>
        <dbReference type="ARBA" id="ARBA00023136"/>
    </source>
</evidence>
<dbReference type="Pfam" id="PF01790">
    <property type="entry name" value="LGT"/>
    <property type="match status" value="1"/>
</dbReference>
<feature type="transmembrane region" description="Helical" evidence="7">
    <location>
        <begin position="218"/>
        <end position="235"/>
    </location>
</feature>
<feature type="transmembrane region" description="Helical" evidence="7">
    <location>
        <begin position="143"/>
        <end position="161"/>
    </location>
</feature>
<dbReference type="GO" id="GO:0008961">
    <property type="term" value="F:phosphatidylglycerol-prolipoprotein diacylglyceryl transferase activity"/>
    <property type="evidence" value="ECO:0007669"/>
    <property type="project" value="UniProtKB-UniRule"/>
</dbReference>
<evidence type="ECO:0000256" key="3">
    <source>
        <dbReference type="ARBA" id="ARBA00022679"/>
    </source>
</evidence>
<dbReference type="Proteomes" id="UP000280935">
    <property type="component" value="Unassembled WGS sequence"/>
</dbReference>
<feature type="transmembrane region" description="Helical" evidence="7">
    <location>
        <begin position="73"/>
        <end position="93"/>
    </location>
</feature>
<accession>A0A3P1WP42</accession>
<comment type="catalytic activity">
    <reaction evidence="7">
        <text>L-cysteinyl-[prolipoprotein] + a 1,2-diacyl-sn-glycero-3-phospho-(1'-sn-glycerol) = an S-1,2-diacyl-sn-glyceryl-L-cysteinyl-[prolipoprotein] + sn-glycerol 1-phosphate + H(+)</text>
        <dbReference type="Rhea" id="RHEA:56712"/>
        <dbReference type="Rhea" id="RHEA-COMP:14679"/>
        <dbReference type="Rhea" id="RHEA-COMP:14680"/>
        <dbReference type="ChEBI" id="CHEBI:15378"/>
        <dbReference type="ChEBI" id="CHEBI:29950"/>
        <dbReference type="ChEBI" id="CHEBI:57685"/>
        <dbReference type="ChEBI" id="CHEBI:64716"/>
        <dbReference type="ChEBI" id="CHEBI:140658"/>
        <dbReference type="EC" id="2.5.1.145"/>
    </reaction>
</comment>
<evidence type="ECO:0000313" key="9">
    <source>
        <dbReference type="EMBL" id="RRD48101.1"/>
    </source>
</evidence>
<feature type="region of interest" description="Disordered" evidence="8">
    <location>
        <begin position="283"/>
        <end position="370"/>
    </location>
</feature>
<dbReference type="GO" id="GO:0005886">
    <property type="term" value="C:plasma membrane"/>
    <property type="evidence" value="ECO:0007669"/>
    <property type="project" value="UniProtKB-SubCell"/>
</dbReference>
<feature type="transmembrane region" description="Helical" evidence="7">
    <location>
        <begin position="29"/>
        <end position="47"/>
    </location>
</feature>
<keyword evidence="5 7" id="KW-1133">Transmembrane helix</keyword>
<dbReference type="NCBIfam" id="TIGR00544">
    <property type="entry name" value="lgt"/>
    <property type="match status" value="1"/>
</dbReference>
<reference evidence="9 10" key="1">
    <citation type="submission" date="2018-11" db="EMBL/GenBank/DDBJ databases">
        <title>Genomes From Bacteria Associated with the Canine Oral Cavity: a Test Case for Automated Genome-Based Taxonomic Assignment.</title>
        <authorList>
            <person name="Coil D.A."/>
            <person name="Jospin G."/>
            <person name="Darling A.E."/>
            <person name="Wallis C."/>
            <person name="Davis I.J."/>
            <person name="Harris S."/>
            <person name="Eisen J.A."/>
            <person name="Holcombe L.J."/>
            <person name="O'Flynn C."/>
        </authorList>
    </citation>
    <scope>NUCLEOTIDE SEQUENCE [LARGE SCALE GENOMIC DNA]</scope>
    <source>
        <strain evidence="9 10">OH2822_COT-296</strain>
    </source>
</reference>
<dbReference type="GO" id="GO:0042158">
    <property type="term" value="P:lipoprotein biosynthetic process"/>
    <property type="evidence" value="ECO:0007669"/>
    <property type="project" value="UniProtKB-UniRule"/>
</dbReference>
<evidence type="ECO:0000256" key="5">
    <source>
        <dbReference type="ARBA" id="ARBA00022989"/>
    </source>
</evidence>
<feature type="compositionally biased region" description="Acidic residues" evidence="8">
    <location>
        <begin position="283"/>
        <end position="334"/>
    </location>
</feature>
<evidence type="ECO:0000256" key="1">
    <source>
        <dbReference type="ARBA" id="ARBA00007150"/>
    </source>
</evidence>
<evidence type="ECO:0000313" key="10">
    <source>
        <dbReference type="Proteomes" id="UP000280935"/>
    </source>
</evidence>
<comment type="subcellular location">
    <subcellularLocation>
        <location evidence="7">Cell membrane</location>
        <topology evidence="7">Multi-pass membrane protein</topology>
    </subcellularLocation>
</comment>
<protein>
    <recommendedName>
        <fullName evidence="7">Phosphatidylglycerol--prolipoprotein diacylglyceryl transferase</fullName>
        <ecNumber evidence="7">2.5.1.145</ecNumber>
    </recommendedName>
</protein>
<dbReference type="PANTHER" id="PTHR30589:SF0">
    <property type="entry name" value="PHOSPHATIDYLGLYCEROL--PROLIPOPROTEIN DIACYLGLYCERYL TRANSFERASE"/>
    <property type="match status" value="1"/>
</dbReference>
<comment type="pathway">
    <text evidence="7">Protein modification; lipoprotein biosynthesis (diacylglyceryl transfer).</text>
</comment>
<dbReference type="HAMAP" id="MF_01147">
    <property type="entry name" value="Lgt"/>
    <property type="match status" value="1"/>
</dbReference>
<organism evidence="9 10">
    <name type="scientific">Arachnia propionica</name>
    <dbReference type="NCBI Taxonomy" id="1750"/>
    <lineage>
        <taxon>Bacteria</taxon>
        <taxon>Bacillati</taxon>
        <taxon>Actinomycetota</taxon>
        <taxon>Actinomycetes</taxon>
        <taxon>Propionibacteriales</taxon>
        <taxon>Propionibacteriaceae</taxon>
        <taxon>Arachnia</taxon>
    </lineage>
</organism>
<dbReference type="EC" id="2.5.1.145" evidence="7"/>
<keyword evidence="4 7" id="KW-0812">Transmembrane</keyword>
<evidence type="ECO:0000256" key="4">
    <source>
        <dbReference type="ARBA" id="ARBA00022692"/>
    </source>
</evidence>
<proteinExistence type="inferred from homology"/>
<name>A0A3P1WP42_9ACTN</name>
<dbReference type="AlphaFoldDB" id="A0A3P1WP42"/>
<dbReference type="EMBL" id="RQYT01000055">
    <property type="protein sequence ID" value="RRD48101.1"/>
    <property type="molecule type" value="Genomic_DNA"/>
</dbReference>
<keyword evidence="2 7" id="KW-1003">Cell membrane</keyword>
<sequence length="370" mass="41420">MWKAGGVHLLEIPFPKIDPVAFAIGPLKVHWYGLMYLLAFVIAYLLMRRRLRQQPYASIRTPKPWEKSDIEDLLMYAIAGVIVGGRLGYVLFYNLDRYLSNPVEIVQVWDGGMSFHGGAIGVVLGMWFFAWRRKRPFLQVADFLVPTVPLGLAAGRVGNFINGELWGRIAPDSLPWAMRFPTGGDIPRHPSQIYQALLEGVLLFIILWIYARKPRLRGQVAAVFLMGYGILRGIAEYWRQPDEHIGTLFLGLSMGQWLSVPMIVAGAALWLWANSRGVTDLELDESDTTEDEDDELELEAEPEPVDEEADEAVEELGEEPVEEVDEPAEPDPAEETTPLAEGGEPVDETVDDVENHEEEDVNPAPKGDDA</sequence>
<comment type="caution">
    <text evidence="9">The sequence shown here is derived from an EMBL/GenBank/DDBJ whole genome shotgun (WGS) entry which is preliminary data.</text>
</comment>
<evidence type="ECO:0000256" key="7">
    <source>
        <dbReference type="HAMAP-Rule" id="MF_01147"/>
    </source>
</evidence>
<comment type="similarity">
    <text evidence="1 7">Belongs to the Lgt family.</text>
</comment>
<gene>
    <name evidence="7" type="primary">lgt</name>
    <name evidence="9" type="ORF">EII35_14415</name>
</gene>
<comment type="function">
    <text evidence="7">Catalyzes the transfer of the diacylglyceryl group from phosphatidylglycerol to the sulfhydryl group of the N-terminal cysteine of a prolipoprotein, the first step in the formation of mature lipoproteins.</text>
</comment>
<dbReference type="RefSeq" id="WP_125229163.1">
    <property type="nucleotide sequence ID" value="NZ_RQYT01000055.1"/>
</dbReference>